<evidence type="ECO:0000313" key="9">
    <source>
        <dbReference type="Proteomes" id="UP000824102"/>
    </source>
</evidence>
<dbReference type="InterPro" id="IPR020103">
    <property type="entry name" value="PsdUridine_synth_cat_dom_sf"/>
</dbReference>
<organism evidence="8 9">
    <name type="scientific">Candidatus Gallimonas intestinavium</name>
    <dbReference type="NCBI Taxonomy" id="2838603"/>
    <lineage>
        <taxon>Bacteria</taxon>
        <taxon>Bacillati</taxon>
        <taxon>Bacillota</taxon>
        <taxon>Clostridia</taxon>
        <taxon>Candidatus Gallimonas</taxon>
    </lineage>
</organism>
<dbReference type="GO" id="GO:0160148">
    <property type="term" value="F:tRNA pseudouridine(55) synthase activity"/>
    <property type="evidence" value="ECO:0007669"/>
    <property type="project" value="UniProtKB-EC"/>
</dbReference>
<dbReference type="PANTHER" id="PTHR13767:SF2">
    <property type="entry name" value="PSEUDOURIDYLATE SYNTHASE TRUB1"/>
    <property type="match status" value="1"/>
</dbReference>
<dbReference type="PANTHER" id="PTHR13767">
    <property type="entry name" value="TRNA-PSEUDOURIDINE SYNTHASE"/>
    <property type="match status" value="1"/>
</dbReference>
<dbReference type="Proteomes" id="UP000824102">
    <property type="component" value="Unassembled WGS sequence"/>
</dbReference>
<comment type="similarity">
    <text evidence="2 5">Belongs to the pseudouridine synthase TruB family. Type 1 subfamily.</text>
</comment>
<comment type="catalytic activity">
    <reaction evidence="1 5">
        <text>uridine(55) in tRNA = pseudouridine(55) in tRNA</text>
        <dbReference type="Rhea" id="RHEA:42532"/>
        <dbReference type="Rhea" id="RHEA-COMP:10101"/>
        <dbReference type="Rhea" id="RHEA-COMP:10102"/>
        <dbReference type="ChEBI" id="CHEBI:65314"/>
        <dbReference type="ChEBI" id="CHEBI:65315"/>
        <dbReference type="EC" id="5.4.99.25"/>
    </reaction>
</comment>
<dbReference type="SUPFAM" id="SSF55120">
    <property type="entry name" value="Pseudouridine synthase"/>
    <property type="match status" value="1"/>
</dbReference>
<evidence type="ECO:0000256" key="2">
    <source>
        <dbReference type="ARBA" id="ARBA00005642"/>
    </source>
</evidence>
<dbReference type="InterPro" id="IPR014780">
    <property type="entry name" value="tRNA_psdUridine_synth_TruB"/>
</dbReference>
<dbReference type="Pfam" id="PF16198">
    <property type="entry name" value="TruB_C_2"/>
    <property type="match status" value="1"/>
</dbReference>
<dbReference type="EMBL" id="DXBB01000049">
    <property type="protein sequence ID" value="HIZ72527.1"/>
    <property type="molecule type" value="Genomic_DNA"/>
</dbReference>
<dbReference type="NCBIfam" id="TIGR00431">
    <property type="entry name" value="TruB"/>
    <property type="match status" value="1"/>
</dbReference>
<dbReference type="GO" id="GO:1990481">
    <property type="term" value="P:mRNA pseudouridine synthesis"/>
    <property type="evidence" value="ECO:0007669"/>
    <property type="project" value="TreeGrafter"/>
</dbReference>
<feature type="domain" description="Pseudouridine synthase II N-terminal" evidence="6">
    <location>
        <begin position="30"/>
        <end position="169"/>
    </location>
</feature>
<evidence type="ECO:0000256" key="4">
    <source>
        <dbReference type="ARBA" id="ARBA00023235"/>
    </source>
</evidence>
<comment type="function">
    <text evidence="5">Responsible for synthesis of pseudouridine from uracil-55 in the psi GC loop of transfer RNAs.</text>
</comment>
<evidence type="ECO:0000256" key="5">
    <source>
        <dbReference type="HAMAP-Rule" id="MF_01080"/>
    </source>
</evidence>
<dbReference type="EC" id="5.4.99.25" evidence="5"/>
<keyword evidence="4 5" id="KW-0413">Isomerase</keyword>
<evidence type="ECO:0000256" key="3">
    <source>
        <dbReference type="ARBA" id="ARBA00022694"/>
    </source>
</evidence>
<feature type="domain" description="tRNA pseudouridylate synthase B C-terminal" evidence="7">
    <location>
        <begin position="170"/>
        <end position="216"/>
    </location>
</feature>
<evidence type="ECO:0000259" key="7">
    <source>
        <dbReference type="Pfam" id="PF16198"/>
    </source>
</evidence>
<name>A0A9D2G4Z6_9FIRM</name>
<reference evidence="8" key="1">
    <citation type="journal article" date="2021" name="PeerJ">
        <title>Extensive microbial diversity within the chicken gut microbiome revealed by metagenomics and culture.</title>
        <authorList>
            <person name="Gilroy R."/>
            <person name="Ravi A."/>
            <person name="Getino M."/>
            <person name="Pursley I."/>
            <person name="Horton D.L."/>
            <person name="Alikhan N.F."/>
            <person name="Baker D."/>
            <person name="Gharbi K."/>
            <person name="Hall N."/>
            <person name="Watson M."/>
            <person name="Adriaenssens E.M."/>
            <person name="Foster-Nyarko E."/>
            <person name="Jarju S."/>
            <person name="Secka A."/>
            <person name="Antonio M."/>
            <person name="Oren A."/>
            <person name="Chaudhuri R.R."/>
            <person name="La Ragione R."/>
            <person name="Hildebrand F."/>
            <person name="Pallen M.J."/>
        </authorList>
    </citation>
    <scope>NUCLEOTIDE SEQUENCE</scope>
    <source>
        <strain evidence="8">ChiW7-2402</strain>
    </source>
</reference>
<comment type="caution">
    <text evidence="8">The sequence shown here is derived from an EMBL/GenBank/DDBJ whole genome shotgun (WGS) entry which is preliminary data.</text>
</comment>
<reference evidence="8" key="2">
    <citation type="submission" date="2021-04" db="EMBL/GenBank/DDBJ databases">
        <authorList>
            <person name="Gilroy R."/>
        </authorList>
    </citation>
    <scope>NUCLEOTIDE SEQUENCE</scope>
    <source>
        <strain evidence="8">ChiW7-2402</strain>
    </source>
</reference>
<dbReference type="InterPro" id="IPR002501">
    <property type="entry name" value="PsdUridine_synth_N"/>
</dbReference>
<dbReference type="AlphaFoldDB" id="A0A9D2G4Z6"/>
<protein>
    <recommendedName>
        <fullName evidence="5">tRNA pseudouridine synthase B</fullName>
        <ecNumber evidence="5">5.4.99.25</ecNumber>
    </recommendedName>
    <alternativeName>
        <fullName evidence="5">tRNA pseudouridine(55) synthase</fullName>
        <shortName evidence="5">Psi55 synthase</shortName>
    </alternativeName>
    <alternativeName>
        <fullName evidence="5">tRNA pseudouridylate synthase</fullName>
    </alternativeName>
    <alternativeName>
        <fullName evidence="5">tRNA-uridine isomerase</fullName>
    </alternativeName>
</protein>
<dbReference type="HAMAP" id="MF_01080">
    <property type="entry name" value="TruB_bact"/>
    <property type="match status" value="1"/>
</dbReference>
<evidence type="ECO:0000256" key="1">
    <source>
        <dbReference type="ARBA" id="ARBA00000385"/>
    </source>
</evidence>
<proteinExistence type="inferred from homology"/>
<dbReference type="GO" id="GO:0031119">
    <property type="term" value="P:tRNA pseudouridine synthesis"/>
    <property type="evidence" value="ECO:0007669"/>
    <property type="project" value="UniProtKB-UniRule"/>
</dbReference>
<dbReference type="InterPro" id="IPR032819">
    <property type="entry name" value="TruB_C"/>
</dbReference>
<accession>A0A9D2G4Z6</accession>
<dbReference type="GO" id="GO:0003723">
    <property type="term" value="F:RNA binding"/>
    <property type="evidence" value="ECO:0007669"/>
    <property type="project" value="InterPro"/>
</dbReference>
<gene>
    <name evidence="5 8" type="primary">truB</name>
    <name evidence="8" type="ORF">H9964_02975</name>
</gene>
<sequence>MTGFLNIRKEEGASSAYVVSRVRRLVHTPCGHMGTLDPLASGVLPVGIGNATRLFDFFLDKQKTYLAHFRFGVTTDTLDGEGAVRPAGRVPSRAEIEGVLPGFVGEIDQLPPKYSAKSVNGRRSYELARAGQEVELSPKRVRIEGIELLEQTGADEFSFRIVCGGGTYIRALARDIAAKLGTGAYMSGLVREGSGPFSLETAVRLSDLTTENVAEHLIPTDSVLPFPSITVEDKRYFQGVRIPCVREDGLYKIYSAEGFYGLGRVEGGELRPEKKLC</sequence>
<evidence type="ECO:0000259" key="6">
    <source>
        <dbReference type="Pfam" id="PF01509"/>
    </source>
</evidence>
<dbReference type="Gene3D" id="3.30.2350.10">
    <property type="entry name" value="Pseudouridine synthase"/>
    <property type="match status" value="1"/>
</dbReference>
<feature type="active site" description="Nucleophile" evidence="5">
    <location>
        <position position="37"/>
    </location>
</feature>
<keyword evidence="3 5" id="KW-0819">tRNA processing</keyword>
<dbReference type="Pfam" id="PF01509">
    <property type="entry name" value="TruB_N"/>
    <property type="match status" value="1"/>
</dbReference>
<dbReference type="CDD" id="cd02573">
    <property type="entry name" value="PseudoU_synth_EcTruB"/>
    <property type="match status" value="1"/>
</dbReference>
<evidence type="ECO:0000313" key="8">
    <source>
        <dbReference type="EMBL" id="HIZ72527.1"/>
    </source>
</evidence>